<evidence type="ECO:0000313" key="2">
    <source>
        <dbReference type="Proteomes" id="UP000283090"/>
    </source>
</evidence>
<accession>A0A437AEL7</accession>
<proteinExistence type="predicted"/>
<dbReference type="AlphaFoldDB" id="A0A437AEL7"/>
<reference evidence="1 2" key="1">
    <citation type="submission" date="2019-01" db="EMBL/GenBank/DDBJ databases">
        <title>Intercellular communication is required for trap formation in the nematode-trapping fungus Duddingtonia flagrans.</title>
        <authorList>
            <person name="Youssar L."/>
            <person name="Wernet V."/>
            <person name="Hensel N."/>
            <person name="Hildebrandt H.-G."/>
            <person name="Fischer R."/>
        </authorList>
    </citation>
    <scope>NUCLEOTIDE SEQUENCE [LARGE SCALE GENOMIC DNA]</scope>
    <source>
        <strain evidence="1 2">CBS H-5679</strain>
    </source>
</reference>
<dbReference type="EMBL" id="SAEB01000001">
    <property type="protein sequence ID" value="RVD89759.1"/>
    <property type="molecule type" value="Genomic_DNA"/>
</dbReference>
<dbReference type="VEuPathDB" id="FungiDB:DFL_000752"/>
<name>A0A437AEL7_ARTFL</name>
<comment type="caution">
    <text evidence="1">The sequence shown here is derived from an EMBL/GenBank/DDBJ whole genome shotgun (WGS) entry which is preliminary data.</text>
</comment>
<dbReference type="GeneID" id="93583063"/>
<keyword evidence="2" id="KW-1185">Reference proteome</keyword>
<sequence length="70" mass="8061">MSIKEPGLSYAWKSILQTGISTDALESYYETSFDYNFVAYSFFLPCSVLSNQSINPYSTLNCFYKIQNFL</sequence>
<protein>
    <submittedName>
        <fullName evidence="1">Uncharacterized protein</fullName>
    </submittedName>
</protein>
<dbReference type="RefSeq" id="XP_067495303.1">
    <property type="nucleotide sequence ID" value="XM_067637114.1"/>
</dbReference>
<evidence type="ECO:0000313" key="1">
    <source>
        <dbReference type="EMBL" id="RVD89759.1"/>
    </source>
</evidence>
<gene>
    <name evidence="1" type="ORF">DFL_000752</name>
</gene>
<dbReference type="Proteomes" id="UP000283090">
    <property type="component" value="Unassembled WGS sequence"/>
</dbReference>
<organism evidence="1 2">
    <name type="scientific">Arthrobotrys flagrans</name>
    <name type="common">Nematode-trapping fungus</name>
    <name type="synonym">Trichothecium flagrans</name>
    <dbReference type="NCBI Taxonomy" id="97331"/>
    <lineage>
        <taxon>Eukaryota</taxon>
        <taxon>Fungi</taxon>
        <taxon>Dikarya</taxon>
        <taxon>Ascomycota</taxon>
        <taxon>Pezizomycotina</taxon>
        <taxon>Orbiliomycetes</taxon>
        <taxon>Orbiliales</taxon>
        <taxon>Orbiliaceae</taxon>
        <taxon>Arthrobotrys</taxon>
    </lineage>
</organism>